<comment type="subunit">
    <text evidence="5">Hexamer; each subunit is composed of an acidic and a basic chain derived from a single precursor and linked by a disulfide bond.</text>
</comment>
<dbReference type="SMART" id="SM00835">
    <property type="entry name" value="Cupin_1"/>
    <property type="match status" value="1"/>
</dbReference>
<dbReference type="InterPro" id="IPR006867">
    <property type="entry name" value="DUF632"/>
</dbReference>
<feature type="chain" id="PRO_5044970263" evidence="5">
    <location>
        <begin position="22"/>
        <end position="520"/>
    </location>
</feature>
<dbReference type="GeneID" id="103490072"/>
<evidence type="ECO:0000313" key="8">
    <source>
        <dbReference type="Proteomes" id="UP001652600"/>
    </source>
</evidence>
<dbReference type="Pfam" id="PF00190">
    <property type="entry name" value="Cupin_1"/>
    <property type="match status" value="1"/>
</dbReference>
<dbReference type="InterPro" id="IPR014710">
    <property type="entry name" value="RmlC-like_jellyroll"/>
</dbReference>
<dbReference type="PANTHER" id="PTHR31189:SF54">
    <property type="entry name" value="11S GLOBULIN SEED STORAGE PROTEIN 2-LIKE"/>
    <property type="match status" value="1"/>
</dbReference>
<evidence type="ECO:0000256" key="2">
    <source>
        <dbReference type="ARBA" id="ARBA00022761"/>
    </source>
</evidence>
<dbReference type="RefSeq" id="XP_050939317.1">
    <property type="nucleotide sequence ID" value="XM_051083360.1"/>
</dbReference>
<keyword evidence="4 5" id="KW-1015">Disulfide bond</keyword>
<dbReference type="Pfam" id="PF04782">
    <property type="entry name" value="DUF632"/>
    <property type="match status" value="1"/>
</dbReference>
<accession>A0ABM3KNG7</accession>
<dbReference type="InterPro" id="IPR006044">
    <property type="entry name" value="11S_seedstore_pln"/>
</dbReference>
<dbReference type="CDD" id="cd02242">
    <property type="entry name" value="cupin_11S_legumin_N"/>
    <property type="match status" value="1"/>
</dbReference>
<dbReference type="Gene3D" id="2.60.120.10">
    <property type="entry name" value="Jelly Rolls"/>
    <property type="match status" value="2"/>
</dbReference>
<dbReference type="InterPro" id="IPR006045">
    <property type="entry name" value="Cupin_1"/>
</dbReference>
<dbReference type="PRINTS" id="PR00439">
    <property type="entry name" value="11SGLOBULIN"/>
</dbReference>
<evidence type="ECO:0000256" key="1">
    <source>
        <dbReference type="ARBA" id="ARBA00007178"/>
    </source>
</evidence>
<sequence>MATKVVLGILLGLFAFESVVSTHHAPERHRFREEAQQCRLDRIQARPPSRRIESEGGITEVWDEANEEFQCAGVAAFRNIIRPNSLSLPKFHSSPMLAYVEQGEGFLGLNFPGCNVETYEAQSAQLPRSSRRIRLDKEEDKHQKVRRLRRGDMIVIPAGTVQWCYNDCGQDLVVVAFLDLNNDDNQLDLRVRSSYLAGGVPREARRVSKSDDLVNIFSGFNKDFLEEAYNIPSDLAKKMQEERSRGLIVKCDEEMSFMTPEEGEEELSTSPFSRREEDSNGLEETICTAKVQHNMNTQREADAYSREAGRVNILNQLKLPILRFMGMSAEKGHLFPKDLFFMLLVLNSPIHTTESQVKVPDVDSYEGADLGSMVEPPQNLLHPSHSLPIKAREGVKIEHEKKLSLLQSQEYKGEDESKLDKTKAAITRLQSLIIVTSQAVNTTSTAIVGLRNSDLIPQLVELCHGFDVDNRAVISHLFHQWQTVGFVIEERLRVKKCKTKWQFGGMIEWQFGGMFELLEL</sequence>
<keyword evidence="2 5" id="KW-0758">Storage protein</keyword>
<dbReference type="PANTHER" id="PTHR31189">
    <property type="entry name" value="OS03G0336100 PROTEIN-RELATED"/>
    <property type="match status" value="1"/>
</dbReference>
<feature type="domain" description="Cupin type-1" evidence="7">
    <location>
        <begin position="43"/>
        <end position="237"/>
    </location>
</feature>
<comment type="function">
    <text evidence="5">Seed storage protein.</text>
</comment>
<evidence type="ECO:0000256" key="5">
    <source>
        <dbReference type="RuleBase" id="RU003681"/>
    </source>
</evidence>
<evidence type="ECO:0000313" key="9">
    <source>
        <dbReference type="RefSeq" id="XP_050939317.1"/>
    </source>
</evidence>
<name>A0ABM3KNG7_CUCME</name>
<feature type="signal peptide" evidence="5">
    <location>
        <begin position="1"/>
        <end position="21"/>
    </location>
</feature>
<dbReference type="SUPFAM" id="SSF51182">
    <property type="entry name" value="RmlC-like cupins"/>
    <property type="match status" value="2"/>
</dbReference>
<evidence type="ECO:0000256" key="4">
    <source>
        <dbReference type="ARBA" id="ARBA00023157"/>
    </source>
</evidence>
<reference evidence="9" key="1">
    <citation type="submission" date="2025-08" db="UniProtKB">
        <authorList>
            <consortium name="RefSeq"/>
        </authorList>
    </citation>
    <scope>IDENTIFICATION</scope>
    <source>
        <tissue evidence="9">Stem</tissue>
    </source>
</reference>
<keyword evidence="3 5" id="KW-0708">Seed storage protein</keyword>
<dbReference type="InterPro" id="IPR011051">
    <property type="entry name" value="RmlC_Cupin_sf"/>
</dbReference>
<dbReference type="InterPro" id="IPR050253">
    <property type="entry name" value="Seed_Storage-Functional"/>
</dbReference>
<evidence type="ECO:0000256" key="3">
    <source>
        <dbReference type="ARBA" id="ARBA00023129"/>
    </source>
</evidence>
<evidence type="ECO:0000256" key="6">
    <source>
        <dbReference type="SAM" id="MobiDB-lite"/>
    </source>
</evidence>
<gene>
    <name evidence="9" type="primary">LOC103490072</name>
</gene>
<comment type="similarity">
    <text evidence="1 5">Belongs to the 11S seed storage protein (globulins) family.</text>
</comment>
<dbReference type="InterPro" id="IPR022379">
    <property type="entry name" value="11S_seedstore_CS"/>
</dbReference>
<protein>
    <submittedName>
        <fullName evidence="9">11S globulin seed storage protein 2-like</fullName>
    </submittedName>
</protein>
<organism evidence="8 9">
    <name type="scientific">Cucumis melo</name>
    <name type="common">Muskmelon</name>
    <dbReference type="NCBI Taxonomy" id="3656"/>
    <lineage>
        <taxon>Eukaryota</taxon>
        <taxon>Viridiplantae</taxon>
        <taxon>Streptophyta</taxon>
        <taxon>Embryophyta</taxon>
        <taxon>Tracheophyta</taxon>
        <taxon>Spermatophyta</taxon>
        <taxon>Magnoliopsida</taxon>
        <taxon>eudicotyledons</taxon>
        <taxon>Gunneridae</taxon>
        <taxon>Pentapetalae</taxon>
        <taxon>rosids</taxon>
        <taxon>fabids</taxon>
        <taxon>Cucurbitales</taxon>
        <taxon>Cucurbitaceae</taxon>
        <taxon>Benincaseae</taxon>
        <taxon>Cucumis</taxon>
    </lineage>
</organism>
<feature type="region of interest" description="Disordered" evidence="6">
    <location>
        <begin position="259"/>
        <end position="280"/>
    </location>
</feature>
<dbReference type="Proteomes" id="UP001652600">
    <property type="component" value="Chromosome 4"/>
</dbReference>
<dbReference type="PROSITE" id="PS00305">
    <property type="entry name" value="11S_SEED_STORAGE"/>
    <property type="match status" value="1"/>
</dbReference>
<evidence type="ECO:0000259" key="7">
    <source>
        <dbReference type="SMART" id="SM00835"/>
    </source>
</evidence>
<keyword evidence="8" id="KW-1185">Reference proteome</keyword>
<proteinExistence type="inferred from homology"/>
<keyword evidence="5" id="KW-0732">Signal</keyword>